<name>A0A835GYC1_9MAGN</name>
<protein>
    <recommendedName>
        <fullName evidence="3">Ubiquitin-like domain-containing protein</fullName>
    </recommendedName>
</protein>
<evidence type="ECO:0000313" key="4">
    <source>
        <dbReference type="EMBL" id="KAF9588780.1"/>
    </source>
</evidence>
<dbReference type="AlphaFoldDB" id="A0A835GYC1"/>
<dbReference type="Gene3D" id="3.10.20.90">
    <property type="entry name" value="Phosphatidylinositol 3-kinase Catalytic Subunit, Chain A, domain 1"/>
    <property type="match status" value="1"/>
</dbReference>
<dbReference type="InterPro" id="IPR029071">
    <property type="entry name" value="Ubiquitin-like_domsf"/>
</dbReference>
<evidence type="ECO:0000256" key="2">
    <source>
        <dbReference type="SAM" id="Phobius"/>
    </source>
</evidence>
<keyword evidence="2" id="KW-0812">Transmembrane</keyword>
<dbReference type="EMBL" id="JADFTS010000009">
    <property type="protein sequence ID" value="KAF9588780.1"/>
    <property type="molecule type" value="Genomic_DNA"/>
</dbReference>
<reference evidence="4 5" key="1">
    <citation type="submission" date="2020-10" db="EMBL/GenBank/DDBJ databases">
        <title>The Coptis chinensis genome and diversification of protoberbering-type alkaloids.</title>
        <authorList>
            <person name="Wang B."/>
            <person name="Shu S."/>
            <person name="Song C."/>
            <person name="Liu Y."/>
        </authorList>
    </citation>
    <scope>NUCLEOTIDE SEQUENCE [LARGE SCALE GENOMIC DNA]</scope>
    <source>
        <strain evidence="4">HL-2020</strain>
        <tissue evidence="4">Leaf</tissue>
    </source>
</reference>
<dbReference type="InterPro" id="IPR050158">
    <property type="entry name" value="Ubiquitin_ubiquitin-like"/>
</dbReference>
<dbReference type="PANTHER" id="PTHR10666">
    <property type="entry name" value="UBIQUITIN"/>
    <property type="match status" value="1"/>
</dbReference>
<dbReference type="GO" id="GO:0003729">
    <property type="term" value="F:mRNA binding"/>
    <property type="evidence" value="ECO:0007669"/>
    <property type="project" value="UniProtKB-ARBA"/>
</dbReference>
<proteinExistence type="predicted"/>
<dbReference type="OrthoDB" id="1043111at2759"/>
<feature type="domain" description="Ubiquitin-like" evidence="3">
    <location>
        <begin position="42"/>
        <end position="113"/>
    </location>
</feature>
<evidence type="ECO:0000256" key="1">
    <source>
        <dbReference type="ARBA" id="ARBA00022499"/>
    </source>
</evidence>
<keyword evidence="2" id="KW-1133">Transmembrane helix</keyword>
<evidence type="ECO:0000313" key="5">
    <source>
        <dbReference type="Proteomes" id="UP000631114"/>
    </source>
</evidence>
<dbReference type="SUPFAM" id="SSF54236">
    <property type="entry name" value="Ubiquitin-like"/>
    <property type="match status" value="1"/>
</dbReference>
<dbReference type="Proteomes" id="UP000631114">
    <property type="component" value="Unassembled WGS sequence"/>
</dbReference>
<keyword evidence="1" id="KW-1017">Isopeptide bond</keyword>
<keyword evidence="5" id="KW-1185">Reference proteome</keyword>
<sequence>MVIKDKAGISSEERGVIITGKLLEDRRALVTLYLVLSFRGGMLTFVNSLAGKTITWEVESSYTTYNEKTKIQGKEGISDQEMGVIIPDQQGLVYICKQLKDWRTFACYNIQTGIQPDQNRITFARKQFNDGRKLGCRLCAVALFMFLLCLLVFGLQKLCWLFKAQVLTL</sequence>
<feature type="transmembrane region" description="Helical" evidence="2">
    <location>
        <begin position="134"/>
        <end position="155"/>
    </location>
</feature>
<gene>
    <name evidence="4" type="ORF">IFM89_015507</name>
</gene>
<dbReference type="PROSITE" id="PS50053">
    <property type="entry name" value="UBIQUITIN_2"/>
    <property type="match status" value="1"/>
</dbReference>
<dbReference type="Pfam" id="PF00240">
    <property type="entry name" value="ubiquitin"/>
    <property type="match status" value="1"/>
</dbReference>
<organism evidence="4 5">
    <name type="scientific">Coptis chinensis</name>
    <dbReference type="NCBI Taxonomy" id="261450"/>
    <lineage>
        <taxon>Eukaryota</taxon>
        <taxon>Viridiplantae</taxon>
        <taxon>Streptophyta</taxon>
        <taxon>Embryophyta</taxon>
        <taxon>Tracheophyta</taxon>
        <taxon>Spermatophyta</taxon>
        <taxon>Magnoliopsida</taxon>
        <taxon>Ranunculales</taxon>
        <taxon>Ranunculaceae</taxon>
        <taxon>Coptidoideae</taxon>
        <taxon>Coptis</taxon>
    </lineage>
</organism>
<evidence type="ECO:0000259" key="3">
    <source>
        <dbReference type="PROSITE" id="PS50053"/>
    </source>
</evidence>
<dbReference type="InterPro" id="IPR000626">
    <property type="entry name" value="Ubiquitin-like_dom"/>
</dbReference>
<keyword evidence="2" id="KW-0472">Membrane</keyword>
<accession>A0A835GYC1</accession>
<comment type="caution">
    <text evidence="4">The sequence shown here is derived from an EMBL/GenBank/DDBJ whole genome shotgun (WGS) entry which is preliminary data.</text>
</comment>